<gene>
    <name evidence="9" type="ORF">V6X30_08670</name>
</gene>
<evidence type="ECO:0000256" key="8">
    <source>
        <dbReference type="SAM" id="Phobius"/>
    </source>
</evidence>
<evidence type="ECO:0000256" key="4">
    <source>
        <dbReference type="ARBA" id="ARBA00022475"/>
    </source>
</evidence>
<dbReference type="RefSeq" id="WP_367984228.1">
    <property type="nucleotide sequence ID" value="NZ_JBAKFF010000001.1"/>
</dbReference>
<keyword evidence="7 8" id="KW-0472">Membrane</keyword>
<dbReference type="EMBL" id="JBAKFF010000001">
    <property type="protein sequence ID" value="MEX0431473.1"/>
    <property type="molecule type" value="Genomic_DNA"/>
</dbReference>
<feature type="transmembrane region" description="Helical" evidence="8">
    <location>
        <begin position="287"/>
        <end position="307"/>
    </location>
</feature>
<dbReference type="InterPro" id="IPR002523">
    <property type="entry name" value="MgTranspt_CorA/ZnTranspt_ZntB"/>
</dbReference>
<feature type="transmembrane region" description="Helical" evidence="8">
    <location>
        <begin position="256"/>
        <end position="275"/>
    </location>
</feature>
<accession>A0ABV3T8J0</accession>
<comment type="subcellular location">
    <subcellularLocation>
        <location evidence="1">Cell membrane</location>
        <topology evidence="1">Multi-pass membrane protein</topology>
    </subcellularLocation>
</comment>
<evidence type="ECO:0000313" key="10">
    <source>
        <dbReference type="Proteomes" id="UP001556637"/>
    </source>
</evidence>
<evidence type="ECO:0000256" key="7">
    <source>
        <dbReference type="ARBA" id="ARBA00023136"/>
    </source>
</evidence>
<keyword evidence="4" id="KW-1003">Cell membrane</keyword>
<comment type="caution">
    <text evidence="9">The sequence shown here is derived from an EMBL/GenBank/DDBJ whole genome shotgun (WGS) entry which is preliminary data.</text>
</comment>
<comment type="similarity">
    <text evidence="2">Belongs to the CorA metal ion transporter (MIT) (TC 1.A.35) family.</text>
</comment>
<reference evidence="9 10" key="1">
    <citation type="submission" date="2024-02" db="EMBL/GenBank/DDBJ databases">
        <title>New especies of Spiribacter isolated from saline water.</title>
        <authorList>
            <person name="Leon M.J."/>
            <person name="De La Haba R."/>
            <person name="Sanchez-Porro C."/>
            <person name="Ventosa A."/>
        </authorList>
    </citation>
    <scope>NUCLEOTIDE SEQUENCE [LARGE SCALE GENOMIC DNA]</scope>
    <source>
        <strain evidence="10">ag22IC4-189</strain>
    </source>
</reference>
<organism evidence="9 10">
    <name type="scientific">Spiribacter insolitus</name>
    <dbReference type="NCBI Taxonomy" id="3122417"/>
    <lineage>
        <taxon>Bacteria</taxon>
        <taxon>Pseudomonadati</taxon>
        <taxon>Pseudomonadota</taxon>
        <taxon>Gammaproteobacteria</taxon>
        <taxon>Chromatiales</taxon>
        <taxon>Ectothiorhodospiraceae</taxon>
        <taxon>Spiribacter</taxon>
    </lineage>
</organism>
<keyword evidence="3" id="KW-0813">Transport</keyword>
<dbReference type="Proteomes" id="UP001556637">
    <property type="component" value="Unassembled WGS sequence"/>
</dbReference>
<protein>
    <submittedName>
        <fullName evidence="9">CorA family divalent cation transporter</fullName>
    </submittedName>
</protein>
<evidence type="ECO:0000256" key="2">
    <source>
        <dbReference type="ARBA" id="ARBA00009765"/>
    </source>
</evidence>
<sequence length="313" mass="35214">MIRAFSCVDGLLVPAPAASFEQAIWLDVHNPDDQDRAIVEALMPSHVPAREEVEQIEPSTRCFIDDAGIHMRSLYMEQRSGESARRMTSVACIVGMERVVTIRYDAITEIDRLQQQAADRQIAIASTTDLAVLLFEEKVETHADLVEAMHCEVAALRTEIHESDIKTWDDVLRRLGRLDDENGRMRLCMLDTSLSLAFLQRHRGEQVEQQTALHGIQQDVDALASHIAYQSESIQFLMDSTRGFIGVRQNQINKGFSIAAVMFLPPTLIAGIYGMNFRFMPGLDWPLGYPLAIAAMVAAGIGPLWFFRRRGWL</sequence>
<keyword evidence="10" id="KW-1185">Reference proteome</keyword>
<dbReference type="Pfam" id="PF01544">
    <property type="entry name" value="CorA"/>
    <property type="match status" value="1"/>
</dbReference>
<evidence type="ECO:0000256" key="1">
    <source>
        <dbReference type="ARBA" id="ARBA00004651"/>
    </source>
</evidence>
<keyword evidence="6 8" id="KW-1133">Transmembrane helix</keyword>
<evidence type="ECO:0000256" key="3">
    <source>
        <dbReference type="ARBA" id="ARBA00022448"/>
    </source>
</evidence>
<dbReference type="SUPFAM" id="SSF143865">
    <property type="entry name" value="CorA soluble domain-like"/>
    <property type="match status" value="1"/>
</dbReference>
<evidence type="ECO:0000313" key="9">
    <source>
        <dbReference type="EMBL" id="MEX0431473.1"/>
    </source>
</evidence>
<dbReference type="Gene3D" id="1.20.58.340">
    <property type="entry name" value="Magnesium transport protein CorA, transmembrane region"/>
    <property type="match status" value="1"/>
</dbReference>
<dbReference type="PANTHER" id="PTHR46494">
    <property type="entry name" value="CORA FAMILY METAL ION TRANSPORTER (EUROFUNG)"/>
    <property type="match status" value="1"/>
</dbReference>
<dbReference type="InterPro" id="IPR045861">
    <property type="entry name" value="CorA_cytoplasmic_dom"/>
</dbReference>
<dbReference type="SUPFAM" id="SSF144083">
    <property type="entry name" value="Magnesium transport protein CorA, transmembrane region"/>
    <property type="match status" value="1"/>
</dbReference>
<evidence type="ECO:0000256" key="6">
    <source>
        <dbReference type="ARBA" id="ARBA00022989"/>
    </source>
</evidence>
<dbReference type="PANTHER" id="PTHR46494:SF1">
    <property type="entry name" value="CORA FAMILY METAL ION TRANSPORTER (EUROFUNG)"/>
    <property type="match status" value="1"/>
</dbReference>
<proteinExistence type="inferred from homology"/>
<keyword evidence="5 8" id="KW-0812">Transmembrane</keyword>
<dbReference type="InterPro" id="IPR045863">
    <property type="entry name" value="CorA_TM1_TM2"/>
</dbReference>
<name>A0ABV3T8J0_9GAMM</name>
<evidence type="ECO:0000256" key="5">
    <source>
        <dbReference type="ARBA" id="ARBA00022692"/>
    </source>
</evidence>
<dbReference type="Gene3D" id="3.30.460.20">
    <property type="entry name" value="CorA soluble domain-like"/>
    <property type="match status" value="1"/>
</dbReference>